<keyword evidence="3" id="KW-1185">Reference proteome</keyword>
<evidence type="ECO:0000256" key="1">
    <source>
        <dbReference type="SAM" id="Phobius"/>
    </source>
</evidence>
<dbReference type="RefSeq" id="WP_236120011.1">
    <property type="nucleotide sequence ID" value="NZ_JAKGSI010000006.1"/>
</dbReference>
<dbReference type="Proteomes" id="UP001139336">
    <property type="component" value="Unassembled WGS sequence"/>
</dbReference>
<sequence length="62" mass="6757">MTISVILTMVSVFLGFLCILGAFWGFMRGKRRSLLIILGLMALFFVTVVPVTVALTISAPSH</sequence>
<feature type="transmembrane region" description="Helical" evidence="1">
    <location>
        <begin position="34"/>
        <end position="57"/>
    </location>
</feature>
<evidence type="ECO:0000313" key="2">
    <source>
        <dbReference type="EMBL" id="MCF4007691.1"/>
    </source>
</evidence>
<feature type="transmembrane region" description="Helical" evidence="1">
    <location>
        <begin position="6"/>
        <end position="27"/>
    </location>
</feature>
<evidence type="ECO:0000313" key="3">
    <source>
        <dbReference type="Proteomes" id="UP001139336"/>
    </source>
</evidence>
<keyword evidence="1" id="KW-0472">Membrane</keyword>
<keyword evidence="1" id="KW-0812">Transmembrane</keyword>
<comment type="caution">
    <text evidence="2">The sequence shown here is derived from an EMBL/GenBank/DDBJ whole genome shotgun (WGS) entry which is preliminary data.</text>
</comment>
<name>A0A9X1QRA3_9CORY</name>
<protein>
    <submittedName>
        <fullName evidence="2">Uncharacterized protein</fullName>
    </submittedName>
</protein>
<gene>
    <name evidence="2" type="ORF">L1O03_11005</name>
</gene>
<reference evidence="2" key="1">
    <citation type="submission" date="2022-01" db="EMBL/GenBank/DDBJ databases">
        <title>Corynebacterium sp. nov isolated from isolated from the feces of the greater white-fronted geese (Anser albifrons) at Poyang Lake, PR China.</title>
        <authorList>
            <person name="Liu Q."/>
        </authorList>
    </citation>
    <scope>NUCLEOTIDE SEQUENCE</scope>
    <source>
        <strain evidence="2">JCM 32435</strain>
    </source>
</reference>
<organism evidence="2 3">
    <name type="scientific">Corynebacterium uropygiale</name>
    <dbReference type="NCBI Taxonomy" id="1775911"/>
    <lineage>
        <taxon>Bacteria</taxon>
        <taxon>Bacillati</taxon>
        <taxon>Actinomycetota</taxon>
        <taxon>Actinomycetes</taxon>
        <taxon>Mycobacteriales</taxon>
        <taxon>Corynebacteriaceae</taxon>
        <taxon>Corynebacterium</taxon>
    </lineage>
</organism>
<keyword evidence="1" id="KW-1133">Transmembrane helix</keyword>
<accession>A0A9X1QRA3</accession>
<dbReference type="AlphaFoldDB" id="A0A9X1QRA3"/>
<dbReference type="EMBL" id="JAKGSI010000006">
    <property type="protein sequence ID" value="MCF4007691.1"/>
    <property type="molecule type" value="Genomic_DNA"/>
</dbReference>
<proteinExistence type="predicted"/>